<reference evidence="10" key="1">
    <citation type="submission" date="2021-01" db="EMBL/GenBank/DDBJ databases">
        <title>Lacisediminihabitans sp. nov. strain G11-30, isolated from Antarctic Soil.</title>
        <authorList>
            <person name="Li J."/>
        </authorList>
    </citation>
    <scope>NUCLEOTIDE SEQUENCE</scope>
    <source>
        <strain evidence="10">G11-30</strain>
    </source>
</reference>
<comment type="similarity">
    <text evidence="2">Belongs to the binding-protein-dependent transport system permease family. FecCD subfamily.</text>
</comment>
<evidence type="ECO:0000256" key="7">
    <source>
        <dbReference type="ARBA" id="ARBA00023136"/>
    </source>
</evidence>
<comment type="subcellular location">
    <subcellularLocation>
        <location evidence="1">Cell membrane</location>
        <topology evidence="1">Multi-pass membrane protein</topology>
    </subcellularLocation>
</comment>
<accession>A0A934SJN3</accession>
<dbReference type="GO" id="GO:0033214">
    <property type="term" value="P:siderophore-iron import into cell"/>
    <property type="evidence" value="ECO:0007669"/>
    <property type="project" value="TreeGrafter"/>
</dbReference>
<dbReference type="RefSeq" id="WP_200555240.1">
    <property type="nucleotide sequence ID" value="NZ_JAEPES010000001.1"/>
</dbReference>
<name>A0A934SJN3_9MICO</name>
<feature type="transmembrane region" description="Helical" evidence="8">
    <location>
        <begin position="297"/>
        <end position="319"/>
    </location>
</feature>
<evidence type="ECO:0000256" key="2">
    <source>
        <dbReference type="ARBA" id="ARBA00007935"/>
    </source>
</evidence>
<dbReference type="PANTHER" id="PTHR30472:SF24">
    <property type="entry name" value="FERRIC ENTEROBACTIN TRANSPORT SYSTEM PERMEASE PROTEIN FEPG"/>
    <property type="match status" value="1"/>
</dbReference>
<feature type="transmembrane region" description="Helical" evidence="8">
    <location>
        <begin position="104"/>
        <end position="126"/>
    </location>
</feature>
<dbReference type="InterPro" id="IPR037294">
    <property type="entry name" value="ABC_BtuC-like"/>
</dbReference>
<dbReference type="CDD" id="cd06550">
    <property type="entry name" value="TM_ABC_iron-siderophores_like"/>
    <property type="match status" value="1"/>
</dbReference>
<keyword evidence="4" id="KW-1003">Cell membrane</keyword>
<feature type="transmembrane region" description="Helical" evidence="8">
    <location>
        <begin position="325"/>
        <end position="342"/>
    </location>
</feature>
<proteinExistence type="inferred from homology"/>
<dbReference type="InterPro" id="IPR000522">
    <property type="entry name" value="ABC_transptr_permease_BtuC"/>
</dbReference>
<dbReference type="Proteomes" id="UP000636458">
    <property type="component" value="Unassembled WGS sequence"/>
</dbReference>
<evidence type="ECO:0000256" key="5">
    <source>
        <dbReference type="ARBA" id="ARBA00022692"/>
    </source>
</evidence>
<dbReference type="GO" id="GO:0022857">
    <property type="term" value="F:transmembrane transporter activity"/>
    <property type="evidence" value="ECO:0007669"/>
    <property type="project" value="InterPro"/>
</dbReference>
<evidence type="ECO:0000256" key="8">
    <source>
        <dbReference type="SAM" id="Phobius"/>
    </source>
</evidence>
<feature type="transmembrane region" description="Helical" evidence="8">
    <location>
        <begin position="132"/>
        <end position="154"/>
    </location>
</feature>
<comment type="caution">
    <text evidence="10">The sequence shown here is derived from an EMBL/GenBank/DDBJ whole genome shotgun (WGS) entry which is preliminary data.</text>
</comment>
<dbReference type="EMBL" id="JAEPES010000001">
    <property type="protein sequence ID" value="MBK4346960.1"/>
    <property type="molecule type" value="Genomic_DNA"/>
</dbReference>
<dbReference type="PANTHER" id="PTHR30472">
    <property type="entry name" value="FERRIC ENTEROBACTIN TRANSPORT SYSTEM PERMEASE PROTEIN"/>
    <property type="match status" value="1"/>
</dbReference>
<feature type="transmembrane region" description="Helical" evidence="8">
    <location>
        <begin position="74"/>
        <end position="92"/>
    </location>
</feature>
<feature type="transmembrane region" description="Helical" evidence="8">
    <location>
        <begin position="206"/>
        <end position="227"/>
    </location>
</feature>
<dbReference type="Pfam" id="PF01032">
    <property type="entry name" value="FecCD"/>
    <property type="match status" value="1"/>
</dbReference>
<evidence type="ECO:0000256" key="6">
    <source>
        <dbReference type="ARBA" id="ARBA00022989"/>
    </source>
</evidence>
<keyword evidence="5 8" id="KW-0812">Transmembrane</keyword>
<keyword evidence="6 8" id="KW-1133">Transmembrane helix</keyword>
<evidence type="ECO:0000313" key="11">
    <source>
        <dbReference type="Proteomes" id="UP000636458"/>
    </source>
</evidence>
<feature type="transmembrane region" description="Helical" evidence="8">
    <location>
        <begin position="166"/>
        <end position="186"/>
    </location>
</feature>
<keyword evidence="3" id="KW-0813">Transport</keyword>
<protein>
    <submittedName>
        <fullName evidence="10">Iron chelate uptake ABC transporter family permease subunit</fullName>
    </submittedName>
</protein>
<dbReference type="GO" id="GO:0005886">
    <property type="term" value="C:plasma membrane"/>
    <property type="evidence" value="ECO:0007669"/>
    <property type="project" value="UniProtKB-SubCell"/>
</dbReference>
<keyword evidence="7 8" id="KW-0472">Membrane</keyword>
<evidence type="ECO:0000256" key="3">
    <source>
        <dbReference type="ARBA" id="ARBA00022448"/>
    </source>
</evidence>
<evidence type="ECO:0000313" key="10">
    <source>
        <dbReference type="EMBL" id="MBK4347917.1"/>
    </source>
</evidence>
<dbReference type="AlphaFoldDB" id="A0A934SJN3"/>
<dbReference type="FunFam" id="1.10.3470.10:FF:000001">
    <property type="entry name" value="Vitamin B12 ABC transporter permease BtuC"/>
    <property type="match status" value="1"/>
</dbReference>
<evidence type="ECO:0000313" key="9">
    <source>
        <dbReference type="EMBL" id="MBK4346960.1"/>
    </source>
</evidence>
<dbReference type="SUPFAM" id="SSF81345">
    <property type="entry name" value="ABC transporter involved in vitamin B12 uptake, BtuC"/>
    <property type="match status" value="1"/>
</dbReference>
<keyword evidence="11" id="KW-1185">Reference proteome</keyword>
<organism evidence="10 11">
    <name type="scientific">Lacisediminihabitans changchengi</name>
    <dbReference type="NCBI Taxonomy" id="2787634"/>
    <lineage>
        <taxon>Bacteria</taxon>
        <taxon>Bacillati</taxon>
        <taxon>Actinomycetota</taxon>
        <taxon>Actinomycetes</taxon>
        <taxon>Micrococcales</taxon>
        <taxon>Microbacteriaceae</taxon>
        <taxon>Lacisediminihabitans</taxon>
    </lineage>
</organism>
<feature type="transmembrane region" description="Helical" evidence="8">
    <location>
        <begin position="20"/>
        <end position="39"/>
    </location>
</feature>
<evidence type="ECO:0000256" key="4">
    <source>
        <dbReference type="ARBA" id="ARBA00022475"/>
    </source>
</evidence>
<evidence type="ECO:0000256" key="1">
    <source>
        <dbReference type="ARBA" id="ARBA00004651"/>
    </source>
</evidence>
<dbReference type="EMBL" id="JAEPES010000003">
    <property type="protein sequence ID" value="MBK4347917.1"/>
    <property type="molecule type" value="Genomic_DNA"/>
</dbReference>
<dbReference type="Gene3D" id="1.10.3470.10">
    <property type="entry name" value="ABC transporter involved in vitamin B12 uptake, BtuC"/>
    <property type="match status" value="1"/>
</dbReference>
<sequence length="350" mass="35300">MTALREAKPAAVTRRQSRVVVVTLLCLVAVLVIALWGVVAGSSSLTGADVVRTLIGAGTPGQQLIVVELRLPRVVAGLLVGAALGLAGALTQTFARNPLATPDILGVTSGASLGAVAAIVLAGGSYSVGAGLLSLGLPAVAVLGAMITSAVVYGLAWRSGVDSYRLILIGIGATAALGGVTSYLIAHAKITEAAAAAQWLVGSLSGVSWASVWPVLICLAVILPIALTQSANLEITQLGDEISTSLGVVVQRHRLLVIACAVVLTAAAVSASGPVEFVAFVAPQIARRLTRTGRPPLLAAGLVGAIIVTGGDALGRGVLPGEVPVGIITAIIGAPYLIWLLTRRTEREKL</sequence>
<gene>
    <name evidence="9" type="ORF">IV501_04880</name>
    <name evidence="10" type="ORF">IV501_09745</name>
</gene>